<dbReference type="GO" id="GO:0016853">
    <property type="term" value="F:isomerase activity"/>
    <property type="evidence" value="ECO:0007669"/>
    <property type="project" value="UniProtKB-KW"/>
</dbReference>
<dbReference type="PANTHER" id="PTHR12110">
    <property type="entry name" value="HYDROXYPYRUVATE ISOMERASE"/>
    <property type="match status" value="1"/>
</dbReference>
<feature type="domain" description="Xylose isomerase-like TIM barrel" evidence="1">
    <location>
        <begin position="44"/>
        <end position="253"/>
    </location>
</feature>
<dbReference type="SUPFAM" id="SSF51658">
    <property type="entry name" value="Xylose isomerase-like"/>
    <property type="match status" value="1"/>
</dbReference>
<dbReference type="InterPro" id="IPR013022">
    <property type="entry name" value="Xyl_isomerase-like_TIM-brl"/>
</dbReference>
<dbReference type="OrthoDB" id="9801960at2"/>
<dbReference type="Pfam" id="PF01261">
    <property type="entry name" value="AP_endonuc_2"/>
    <property type="match status" value="1"/>
</dbReference>
<evidence type="ECO:0000313" key="3">
    <source>
        <dbReference type="Proteomes" id="UP000011728"/>
    </source>
</evidence>
<evidence type="ECO:0000313" key="2">
    <source>
        <dbReference type="EMBL" id="AGF57686.1"/>
    </source>
</evidence>
<evidence type="ECO:0000259" key="1">
    <source>
        <dbReference type="Pfam" id="PF01261"/>
    </source>
</evidence>
<dbReference type="AlphaFoldDB" id="M1MSJ6"/>
<sequence length="270" mass="31757">MGILISTNLYNTKEFEKLFELLEITEDTNVGIEIFPIWNDAEFENKLKENINKIKSRNISFHGPYYNSEHSAKKGTSAYDRTMDYMKKTLEYAQMLNSNYIIYHHNNRKVSFKEKLEMIKNSNENLMEINNIAKKYNQEIVVENCGVLSNDNMLLNENEFIELCRFIPNKVVLDIGHANCNGWNLEKVIKKLKFKIVAYHVHNNYGWIDEHNRIYDGNIDFEKFIKIYKRSTPDTDLVIEYSRNLNNDLQGITKDIKQLGELLLVEPIAN</sequence>
<dbReference type="HOGENOM" id="CLU_050006_7_3_9"/>
<dbReference type="eggNOG" id="COG1082">
    <property type="taxonomic scope" value="Bacteria"/>
</dbReference>
<dbReference type="KEGG" id="csr:Cspa_c39260"/>
<dbReference type="EMBL" id="CP004121">
    <property type="protein sequence ID" value="AGF57686.1"/>
    <property type="molecule type" value="Genomic_DNA"/>
</dbReference>
<protein>
    <submittedName>
        <fullName evidence="2">Sugar phosphate isomerase/epimerase</fullName>
    </submittedName>
</protein>
<dbReference type="InterPro" id="IPR050312">
    <property type="entry name" value="IolE/XylAMocC-like"/>
</dbReference>
<dbReference type="Proteomes" id="UP000011728">
    <property type="component" value="Chromosome"/>
</dbReference>
<reference evidence="2 3" key="1">
    <citation type="submission" date="2013-02" db="EMBL/GenBank/DDBJ databases">
        <title>Genome sequence of Clostridium saccharoperbutylacetonicum N1-4(HMT).</title>
        <authorList>
            <person name="Poehlein A."/>
            <person name="Daniel R."/>
        </authorList>
    </citation>
    <scope>NUCLEOTIDE SEQUENCE [LARGE SCALE GENOMIC DNA]</scope>
    <source>
        <strain evidence="3">N1-4(HMT)</strain>
    </source>
</reference>
<dbReference type="PATRIC" id="fig|931276.5.peg.3961"/>
<keyword evidence="3" id="KW-1185">Reference proteome</keyword>
<keyword evidence="2" id="KW-0413">Isomerase</keyword>
<dbReference type="RefSeq" id="WP_015393999.1">
    <property type="nucleotide sequence ID" value="NC_020291.1"/>
</dbReference>
<name>M1MSJ6_9CLOT</name>
<proteinExistence type="predicted"/>
<organism evidence="2 3">
    <name type="scientific">Clostridium saccharoperbutylacetonicum N1-4(HMT)</name>
    <dbReference type="NCBI Taxonomy" id="931276"/>
    <lineage>
        <taxon>Bacteria</taxon>
        <taxon>Bacillati</taxon>
        <taxon>Bacillota</taxon>
        <taxon>Clostridia</taxon>
        <taxon>Eubacteriales</taxon>
        <taxon>Clostridiaceae</taxon>
        <taxon>Clostridium</taxon>
    </lineage>
</organism>
<accession>M1MSJ6</accession>
<gene>
    <name evidence="2" type="ORF">Cspa_c39260</name>
</gene>
<dbReference type="STRING" id="36745.CLSAP_37020"/>
<dbReference type="InterPro" id="IPR036237">
    <property type="entry name" value="Xyl_isomerase-like_sf"/>
</dbReference>
<dbReference type="Gene3D" id="3.20.20.150">
    <property type="entry name" value="Divalent-metal-dependent TIM barrel enzymes"/>
    <property type="match status" value="1"/>
</dbReference>